<keyword evidence="8 12" id="KW-0067">ATP-binding</keyword>
<evidence type="ECO:0000256" key="11">
    <source>
        <dbReference type="ARBA" id="ARBA00025401"/>
    </source>
</evidence>
<evidence type="ECO:0000256" key="8">
    <source>
        <dbReference type="ARBA" id="ARBA00022840"/>
    </source>
</evidence>
<dbReference type="InterPro" id="IPR042174">
    <property type="entry name" value="RecF_2"/>
</dbReference>
<keyword evidence="9 12" id="KW-0238">DNA-binding</keyword>
<keyword evidence="10 12" id="KW-0234">DNA repair</keyword>
<dbReference type="PANTHER" id="PTHR32182:SF0">
    <property type="entry name" value="DNA REPLICATION AND REPAIR PROTEIN RECF"/>
    <property type="match status" value="1"/>
</dbReference>
<sequence>MTLRLEGIQFRDFRSYEMLSLDGLDGLTVLVGPNAAGKTNVIEGMQLVTAFGSFRNSTANELIRWGRPSARLAVHAVSSTRDLTIAADIRPQSRSYTLNGKKKAAQDLQGLMPSVVFSPDDLVLAKGPQARRRAALDLLGCQLSRNHRIIKHDFERLVKHKNALLKEDASALLVESVNDMLVPSAVQLYLYRAALVSNLASRMADAYAELSSGCERVEASYVPSWESDQVRAAAQAAPIAFSYTKEAASHALSAALRARCAEERVRRRSVVGPHHDRLEFFIDGRNATSFASQGQQRSLVLAWKIAEVGIMREMLDVSPILLLDDVMSELDASRRRALVGLLAEGMQTFITATDTSCFDGSLMGRARVIELERAGRWGR</sequence>
<evidence type="ECO:0000256" key="6">
    <source>
        <dbReference type="ARBA" id="ARBA00022741"/>
    </source>
</evidence>
<dbReference type="HAMAP" id="MF_00365">
    <property type="entry name" value="RecF"/>
    <property type="match status" value="1"/>
</dbReference>
<keyword evidence="6 12" id="KW-0547">Nucleotide-binding</keyword>
<evidence type="ECO:0000256" key="13">
    <source>
        <dbReference type="RuleBase" id="RU000578"/>
    </source>
</evidence>
<reference evidence="15" key="1">
    <citation type="submission" date="2021-02" db="EMBL/GenBank/DDBJ databases">
        <title>Infant gut strain persistence is associated with maternal origin, phylogeny, and functional potential including surface adhesion and iron acquisition.</title>
        <authorList>
            <person name="Lou Y.C."/>
        </authorList>
    </citation>
    <scope>NUCLEOTIDE SEQUENCE</scope>
    <source>
        <strain evidence="15">L2_039_000G1_dasL2_039_000G1_concoct_11</strain>
    </source>
</reference>
<dbReference type="NCBIfam" id="TIGR00611">
    <property type="entry name" value="recf"/>
    <property type="match status" value="1"/>
</dbReference>
<organism evidence="15 16">
    <name type="scientific">Slackia piriformis</name>
    <dbReference type="NCBI Taxonomy" id="626934"/>
    <lineage>
        <taxon>Bacteria</taxon>
        <taxon>Bacillati</taxon>
        <taxon>Actinomycetota</taxon>
        <taxon>Coriobacteriia</taxon>
        <taxon>Eggerthellales</taxon>
        <taxon>Eggerthellaceae</taxon>
        <taxon>Slackia</taxon>
    </lineage>
</organism>
<dbReference type="InterPro" id="IPR003395">
    <property type="entry name" value="RecF/RecN/SMC_N"/>
</dbReference>
<evidence type="ECO:0000256" key="7">
    <source>
        <dbReference type="ARBA" id="ARBA00022763"/>
    </source>
</evidence>
<evidence type="ECO:0000256" key="10">
    <source>
        <dbReference type="ARBA" id="ARBA00023204"/>
    </source>
</evidence>
<comment type="subcellular location">
    <subcellularLocation>
        <location evidence="1 12 13">Cytoplasm</location>
    </subcellularLocation>
</comment>
<name>A0A943UWQ0_9ACTN</name>
<dbReference type="InterPro" id="IPR027417">
    <property type="entry name" value="P-loop_NTPase"/>
</dbReference>
<dbReference type="Proteomes" id="UP000727506">
    <property type="component" value="Unassembled WGS sequence"/>
</dbReference>
<evidence type="ECO:0000259" key="14">
    <source>
        <dbReference type="Pfam" id="PF02463"/>
    </source>
</evidence>
<dbReference type="Gene3D" id="3.40.50.300">
    <property type="entry name" value="P-loop containing nucleotide triphosphate hydrolases"/>
    <property type="match status" value="1"/>
</dbReference>
<evidence type="ECO:0000256" key="12">
    <source>
        <dbReference type="HAMAP-Rule" id="MF_00365"/>
    </source>
</evidence>
<evidence type="ECO:0000256" key="3">
    <source>
        <dbReference type="ARBA" id="ARBA00020170"/>
    </source>
</evidence>
<evidence type="ECO:0000256" key="9">
    <source>
        <dbReference type="ARBA" id="ARBA00023125"/>
    </source>
</evidence>
<comment type="caution">
    <text evidence="15">The sequence shown here is derived from an EMBL/GenBank/DDBJ whole genome shotgun (WGS) entry which is preliminary data.</text>
</comment>
<evidence type="ECO:0000313" key="15">
    <source>
        <dbReference type="EMBL" id="MBS6940133.1"/>
    </source>
</evidence>
<evidence type="ECO:0000256" key="4">
    <source>
        <dbReference type="ARBA" id="ARBA00022490"/>
    </source>
</evidence>
<dbReference type="Pfam" id="PF02463">
    <property type="entry name" value="SMC_N"/>
    <property type="match status" value="1"/>
</dbReference>
<keyword evidence="4 12" id="KW-0963">Cytoplasm</keyword>
<evidence type="ECO:0000313" key="16">
    <source>
        <dbReference type="Proteomes" id="UP000727506"/>
    </source>
</evidence>
<dbReference type="SUPFAM" id="SSF52540">
    <property type="entry name" value="P-loop containing nucleoside triphosphate hydrolases"/>
    <property type="match status" value="1"/>
</dbReference>
<protein>
    <recommendedName>
        <fullName evidence="3 12">DNA replication and repair protein RecF</fullName>
    </recommendedName>
</protein>
<dbReference type="GO" id="GO:0009432">
    <property type="term" value="P:SOS response"/>
    <property type="evidence" value="ECO:0007669"/>
    <property type="project" value="UniProtKB-UniRule"/>
</dbReference>
<proteinExistence type="inferred from homology"/>
<keyword evidence="5 12" id="KW-0235">DNA replication</keyword>
<gene>
    <name evidence="12 15" type="primary">recF</name>
    <name evidence="15" type="ORF">KH142_01340</name>
</gene>
<accession>A0A943UWQ0</accession>
<dbReference type="GO" id="GO:0006260">
    <property type="term" value="P:DNA replication"/>
    <property type="evidence" value="ECO:0007669"/>
    <property type="project" value="UniProtKB-UniRule"/>
</dbReference>
<dbReference type="PANTHER" id="PTHR32182">
    <property type="entry name" value="DNA REPLICATION AND REPAIR PROTEIN RECF"/>
    <property type="match status" value="1"/>
</dbReference>
<feature type="domain" description="RecF/RecN/SMC N-terminal" evidence="14">
    <location>
        <begin position="5"/>
        <end position="358"/>
    </location>
</feature>
<keyword evidence="12 13" id="KW-0742">SOS response</keyword>
<evidence type="ECO:0000256" key="2">
    <source>
        <dbReference type="ARBA" id="ARBA00008016"/>
    </source>
</evidence>
<dbReference type="InterPro" id="IPR018078">
    <property type="entry name" value="DNA-binding_RecF_CS"/>
</dbReference>
<dbReference type="GO" id="GO:0005737">
    <property type="term" value="C:cytoplasm"/>
    <property type="evidence" value="ECO:0007669"/>
    <property type="project" value="UniProtKB-SubCell"/>
</dbReference>
<dbReference type="Gene3D" id="1.20.1050.90">
    <property type="entry name" value="RecF/RecN/SMC, N-terminal domain"/>
    <property type="match status" value="1"/>
</dbReference>
<dbReference type="EMBL" id="JAGZSV010000011">
    <property type="protein sequence ID" value="MBS6940133.1"/>
    <property type="molecule type" value="Genomic_DNA"/>
</dbReference>
<evidence type="ECO:0000256" key="5">
    <source>
        <dbReference type="ARBA" id="ARBA00022705"/>
    </source>
</evidence>
<comment type="similarity">
    <text evidence="2 12 13">Belongs to the RecF family.</text>
</comment>
<dbReference type="GO" id="GO:0003697">
    <property type="term" value="F:single-stranded DNA binding"/>
    <property type="evidence" value="ECO:0007669"/>
    <property type="project" value="UniProtKB-UniRule"/>
</dbReference>
<evidence type="ECO:0000256" key="1">
    <source>
        <dbReference type="ARBA" id="ARBA00004496"/>
    </source>
</evidence>
<dbReference type="GO" id="GO:0005524">
    <property type="term" value="F:ATP binding"/>
    <property type="evidence" value="ECO:0007669"/>
    <property type="project" value="UniProtKB-UniRule"/>
</dbReference>
<dbReference type="AlphaFoldDB" id="A0A943UWQ0"/>
<feature type="binding site" evidence="12">
    <location>
        <begin position="32"/>
        <end position="39"/>
    </location>
    <ligand>
        <name>ATP</name>
        <dbReference type="ChEBI" id="CHEBI:30616"/>
    </ligand>
</feature>
<dbReference type="PROSITE" id="PS00618">
    <property type="entry name" value="RECF_2"/>
    <property type="match status" value="1"/>
</dbReference>
<keyword evidence="7 12" id="KW-0227">DNA damage</keyword>
<dbReference type="InterPro" id="IPR001238">
    <property type="entry name" value="DNA-binding_RecF"/>
</dbReference>
<dbReference type="GO" id="GO:0006302">
    <property type="term" value="P:double-strand break repair"/>
    <property type="evidence" value="ECO:0007669"/>
    <property type="project" value="TreeGrafter"/>
</dbReference>
<comment type="function">
    <text evidence="11 12 13">The RecF protein is involved in DNA metabolism; it is required for DNA replication and normal SOS inducibility. RecF binds preferentially to single-stranded, linear DNA. It also seems to bind ATP.</text>
</comment>
<dbReference type="GO" id="GO:0000731">
    <property type="term" value="P:DNA synthesis involved in DNA repair"/>
    <property type="evidence" value="ECO:0007669"/>
    <property type="project" value="TreeGrafter"/>
</dbReference>